<keyword evidence="3" id="KW-1003">Cell membrane</keyword>
<proteinExistence type="inferred from homology"/>
<dbReference type="OrthoDB" id="9811980at2"/>
<feature type="transmembrane region" description="Helical" evidence="7">
    <location>
        <begin position="111"/>
        <end position="138"/>
    </location>
</feature>
<protein>
    <submittedName>
        <fullName evidence="9">Permease</fullName>
    </submittedName>
</protein>
<evidence type="ECO:0000313" key="10">
    <source>
        <dbReference type="Proteomes" id="UP000298616"/>
    </source>
</evidence>
<organism evidence="9 10">
    <name type="scientific">Mangrovivirga cuniculi</name>
    <dbReference type="NCBI Taxonomy" id="2715131"/>
    <lineage>
        <taxon>Bacteria</taxon>
        <taxon>Pseudomonadati</taxon>
        <taxon>Bacteroidota</taxon>
        <taxon>Cytophagia</taxon>
        <taxon>Cytophagales</taxon>
        <taxon>Mangrovivirgaceae</taxon>
        <taxon>Mangrovivirga</taxon>
    </lineage>
</organism>
<feature type="transmembrane region" description="Helical" evidence="7">
    <location>
        <begin position="361"/>
        <end position="379"/>
    </location>
</feature>
<dbReference type="RefSeq" id="WP_137091334.1">
    <property type="nucleotide sequence ID" value="NZ_CP028923.1"/>
</dbReference>
<dbReference type="EMBL" id="CP028923">
    <property type="protein sequence ID" value="QCK15737.1"/>
    <property type="molecule type" value="Genomic_DNA"/>
</dbReference>
<sequence>MKKNSILPLLLLLIPSIIIAQDSKESFTSLWGESAKTALGFFWKSGWAFVLGYMISGAIQAFVPKRKLTRHMGEGDAKSVSLSTFFGAISSSCSFAALAAARSLFLKGAHFISTVAFMFASTNLVIELGILIFIFLGWEFIVAEIIGGILLIIISSIIIKLTYPKKWIKAARERLEEQSEEEEDFNWRERIKSKEGWFLVGKKFVMEWKMAWEDILIGFTIAGFVSVLVPQSFWEAIFLNNMQGELPEFVIRLENALVAPFVAAATFIGSMGNIPLATVLNENGILFAGLMGFIYSDLMVPPLVNMNRKYYGVKVAFYIAGVMYVSIVLTALILNYSFDLLNVLPEGSRKVKEVTQFKIDYTFYFNIVFAAFTGLMLYFNSKAQSKSHGHEHNHGGGGISFKRIVVYVFAAIVLIGLIIHLI</sequence>
<keyword evidence="6 7" id="KW-0472">Membrane</keyword>
<name>A0A4D7JM60_9BACT</name>
<evidence type="ECO:0000256" key="5">
    <source>
        <dbReference type="ARBA" id="ARBA00022989"/>
    </source>
</evidence>
<feature type="transmembrane region" description="Helical" evidence="7">
    <location>
        <begin position="44"/>
        <end position="63"/>
    </location>
</feature>
<dbReference type="AlphaFoldDB" id="A0A4D7JM60"/>
<comment type="subcellular location">
    <subcellularLocation>
        <location evidence="1">Cell membrane</location>
        <topology evidence="1">Multi-pass membrane protein</topology>
    </subcellularLocation>
</comment>
<keyword evidence="5 7" id="KW-1133">Transmembrane helix</keyword>
<evidence type="ECO:0000256" key="3">
    <source>
        <dbReference type="ARBA" id="ARBA00022475"/>
    </source>
</evidence>
<evidence type="ECO:0000256" key="1">
    <source>
        <dbReference type="ARBA" id="ARBA00004651"/>
    </source>
</evidence>
<dbReference type="InterPro" id="IPR005524">
    <property type="entry name" value="DUF318"/>
</dbReference>
<feature type="transmembrane region" description="Helical" evidence="7">
    <location>
        <begin position="316"/>
        <end position="338"/>
    </location>
</feature>
<evidence type="ECO:0000256" key="7">
    <source>
        <dbReference type="SAM" id="Phobius"/>
    </source>
</evidence>
<evidence type="ECO:0000256" key="6">
    <source>
        <dbReference type="ARBA" id="ARBA00023136"/>
    </source>
</evidence>
<feature type="transmembrane region" description="Helical" evidence="7">
    <location>
        <begin position="145"/>
        <end position="163"/>
    </location>
</feature>
<feature type="signal peptide" evidence="8">
    <location>
        <begin position="1"/>
        <end position="20"/>
    </location>
</feature>
<keyword evidence="10" id="KW-1185">Reference proteome</keyword>
<gene>
    <name evidence="9" type="ORF">DCC35_13790</name>
</gene>
<feature type="transmembrane region" description="Helical" evidence="7">
    <location>
        <begin position="400"/>
        <end position="421"/>
    </location>
</feature>
<keyword evidence="4 7" id="KW-0812">Transmembrane</keyword>
<dbReference type="PANTHER" id="PTHR42775">
    <property type="entry name" value="PERMEASE RV2963-RELATED"/>
    <property type="match status" value="1"/>
</dbReference>
<feature type="transmembrane region" description="Helical" evidence="7">
    <location>
        <begin position="215"/>
        <end position="237"/>
    </location>
</feature>
<feature type="transmembrane region" description="Helical" evidence="7">
    <location>
        <begin position="249"/>
        <end position="272"/>
    </location>
</feature>
<evidence type="ECO:0000256" key="8">
    <source>
        <dbReference type="SAM" id="SignalP"/>
    </source>
</evidence>
<accession>A0A4D7JM60</accession>
<dbReference type="Proteomes" id="UP000298616">
    <property type="component" value="Chromosome"/>
</dbReference>
<comment type="similarity">
    <text evidence="2">Belongs to the UPF0718 family.</text>
</comment>
<evidence type="ECO:0000256" key="4">
    <source>
        <dbReference type="ARBA" id="ARBA00022692"/>
    </source>
</evidence>
<feature type="transmembrane region" description="Helical" evidence="7">
    <location>
        <begin position="84"/>
        <end position="105"/>
    </location>
</feature>
<evidence type="ECO:0000256" key="2">
    <source>
        <dbReference type="ARBA" id="ARBA00006386"/>
    </source>
</evidence>
<feature type="transmembrane region" description="Helical" evidence="7">
    <location>
        <begin position="284"/>
        <end position="304"/>
    </location>
</feature>
<dbReference type="PANTHER" id="PTHR42775:SF1">
    <property type="entry name" value="PERMEASE RV2963-RELATED"/>
    <property type="match status" value="1"/>
</dbReference>
<reference evidence="9 10" key="1">
    <citation type="submission" date="2018-04" db="EMBL/GenBank/DDBJ databases">
        <title>Complete genome uncultured novel isolate.</title>
        <authorList>
            <person name="Merlino G."/>
        </authorList>
    </citation>
    <scope>NUCLEOTIDE SEQUENCE [LARGE SCALE GENOMIC DNA]</scope>
    <source>
        <strain evidence="10">R1DC9</strain>
    </source>
</reference>
<keyword evidence="8" id="KW-0732">Signal</keyword>
<evidence type="ECO:0000313" key="9">
    <source>
        <dbReference type="EMBL" id="QCK15737.1"/>
    </source>
</evidence>
<dbReference type="InterPro" id="IPR053166">
    <property type="entry name" value="UPF0718_permease"/>
</dbReference>
<dbReference type="GO" id="GO:0005886">
    <property type="term" value="C:plasma membrane"/>
    <property type="evidence" value="ECO:0007669"/>
    <property type="project" value="UniProtKB-SubCell"/>
</dbReference>
<dbReference type="KEGG" id="fpf:DCC35_13790"/>
<dbReference type="Pfam" id="PF03773">
    <property type="entry name" value="ArsP_1"/>
    <property type="match status" value="1"/>
</dbReference>
<feature type="chain" id="PRO_5020843269" evidence="8">
    <location>
        <begin position="21"/>
        <end position="422"/>
    </location>
</feature>